<protein>
    <submittedName>
        <fullName evidence="2">Uncharacterized protein</fullName>
    </submittedName>
</protein>
<proteinExistence type="predicted"/>
<dbReference type="EMBL" id="CP111015">
    <property type="protein sequence ID" value="WAR03529.1"/>
    <property type="molecule type" value="Genomic_DNA"/>
</dbReference>
<feature type="region of interest" description="Disordered" evidence="1">
    <location>
        <begin position="26"/>
        <end position="71"/>
    </location>
</feature>
<evidence type="ECO:0000313" key="2">
    <source>
        <dbReference type="EMBL" id="WAR03529.1"/>
    </source>
</evidence>
<evidence type="ECO:0000313" key="3">
    <source>
        <dbReference type="Proteomes" id="UP001164746"/>
    </source>
</evidence>
<dbReference type="Proteomes" id="UP001164746">
    <property type="component" value="Chromosome 4"/>
</dbReference>
<name>A0ABY7E555_MYAAR</name>
<accession>A0ABY7E555</accession>
<feature type="non-terminal residue" evidence="2">
    <location>
        <position position="71"/>
    </location>
</feature>
<feature type="compositionally biased region" description="Basic and acidic residues" evidence="1">
    <location>
        <begin position="50"/>
        <end position="63"/>
    </location>
</feature>
<reference evidence="2" key="1">
    <citation type="submission" date="2022-11" db="EMBL/GenBank/DDBJ databases">
        <title>Centuries of genome instability and evolution in soft-shell clam transmissible cancer (bioRxiv).</title>
        <authorList>
            <person name="Hart S.F.M."/>
            <person name="Yonemitsu M.A."/>
            <person name="Giersch R.M."/>
            <person name="Beal B.F."/>
            <person name="Arriagada G."/>
            <person name="Davis B.W."/>
            <person name="Ostrander E.A."/>
            <person name="Goff S.P."/>
            <person name="Metzger M.J."/>
        </authorList>
    </citation>
    <scope>NUCLEOTIDE SEQUENCE</scope>
    <source>
        <strain evidence="2">MELC-2E11</strain>
        <tissue evidence="2">Siphon/mantle</tissue>
    </source>
</reference>
<gene>
    <name evidence="2" type="ORF">MAR_010087</name>
</gene>
<keyword evidence="3" id="KW-1185">Reference proteome</keyword>
<organism evidence="2 3">
    <name type="scientific">Mya arenaria</name>
    <name type="common">Soft-shell clam</name>
    <dbReference type="NCBI Taxonomy" id="6604"/>
    <lineage>
        <taxon>Eukaryota</taxon>
        <taxon>Metazoa</taxon>
        <taxon>Spiralia</taxon>
        <taxon>Lophotrochozoa</taxon>
        <taxon>Mollusca</taxon>
        <taxon>Bivalvia</taxon>
        <taxon>Autobranchia</taxon>
        <taxon>Heteroconchia</taxon>
        <taxon>Euheterodonta</taxon>
        <taxon>Imparidentia</taxon>
        <taxon>Neoheterodontei</taxon>
        <taxon>Myida</taxon>
        <taxon>Myoidea</taxon>
        <taxon>Myidae</taxon>
        <taxon>Mya</taxon>
    </lineage>
</organism>
<sequence length="71" mass="8189">MVCEGTMSLKTKKHLTFNLDNIRKDVDSEEEGDGPRRHNGIDDLDQNSFEMRESRDPTFEVDHLATYTSKS</sequence>
<evidence type="ECO:0000256" key="1">
    <source>
        <dbReference type="SAM" id="MobiDB-lite"/>
    </source>
</evidence>